<dbReference type="GO" id="GO:0004674">
    <property type="term" value="F:protein serine/threonine kinase activity"/>
    <property type="evidence" value="ECO:0007669"/>
    <property type="project" value="TreeGrafter"/>
</dbReference>
<dbReference type="InterPro" id="IPR008271">
    <property type="entry name" value="Ser/Thr_kinase_AS"/>
</dbReference>
<dbReference type="GeneID" id="96010118"/>
<dbReference type="SMART" id="SM00220">
    <property type="entry name" value="S_TKc"/>
    <property type="match status" value="1"/>
</dbReference>
<feature type="region of interest" description="Disordered" evidence="1">
    <location>
        <begin position="1"/>
        <end position="27"/>
    </location>
</feature>
<keyword evidence="4" id="KW-1185">Reference proteome</keyword>
<dbReference type="Gene3D" id="1.10.510.10">
    <property type="entry name" value="Transferase(Phosphotransferase) domain 1"/>
    <property type="match status" value="1"/>
</dbReference>
<organism evidence="3 4">
    <name type="scientific">Cladosporium halotolerans</name>
    <dbReference type="NCBI Taxonomy" id="1052096"/>
    <lineage>
        <taxon>Eukaryota</taxon>
        <taxon>Fungi</taxon>
        <taxon>Dikarya</taxon>
        <taxon>Ascomycota</taxon>
        <taxon>Pezizomycotina</taxon>
        <taxon>Dothideomycetes</taxon>
        <taxon>Dothideomycetidae</taxon>
        <taxon>Cladosporiales</taxon>
        <taxon>Cladosporiaceae</taxon>
        <taxon>Cladosporium</taxon>
    </lineage>
</organism>
<proteinExistence type="predicted"/>
<dbReference type="InterPro" id="IPR000719">
    <property type="entry name" value="Prot_kinase_dom"/>
</dbReference>
<dbReference type="EMBL" id="JAAQHG020000043">
    <property type="protein sequence ID" value="KAL1582816.1"/>
    <property type="molecule type" value="Genomic_DNA"/>
</dbReference>
<name>A0AB34KFU3_9PEZI</name>
<dbReference type="Proteomes" id="UP000803884">
    <property type="component" value="Unassembled WGS sequence"/>
</dbReference>
<feature type="domain" description="Protein kinase" evidence="2">
    <location>
        <begin position="123"/>
        <end position="432"/>
    </location>
</feature>
<dbReference type="GO" id="GO:0005524">
    <property type="term" value="F:ATP binding"/>
    <property type="evidence" value="ECO:0007669"/>
    <property type="project" value="InterPro"/>
</dbReference>
<dbReference type="SUPFAM" id="SSF56112">
    <property type="entry name" value="Protein kinase-like (PK-like)"/>
    <property type="match status" value="1"/>
</dbReference>
<sequence>MANPAVLALRDPGAAKERPLPLRTYSESETAPLAIEMPRVNARPRSRHQSMSANLARLTVPSDNRQDVSELAESQGCVSGLGISTGDLTPPSTPGKSGIVEDEDDESAPEVLDYDFSRIDYEIDRARMLGSGLWSDVFIAEPTDPRPNLASPLMLTPPVTPQKASQSSRPSLYAIKLPTRPDAIEVFHQEAKTLSQIHRHPSSTSHVVPFHGLDPRNTALVFTALPSGSLQDLTNRLSHLTELCRHFELVTHFPSLAADLVAGLDFLHNTAHIVHADIKPANILLSPAPTPRNPTRLTARYADFSASFPASAPPSNNSPGSAAAGAGTWTYLAPELLRYPPPPPTPSSDVWSLGLTLLSLIILGSPYAAAAGGNLFRLREAIKAGDPLGFAVMEPVMRKRVQACQEFVDCCRLAVQKDAGRRVGVGAWRAWVGRVGWER</sequence>
<feature type="region of interest" description="Disordered" evidence="1">
    <location>
        <begin position="72"/>
        <end position="109"/>
    </location>
</feature>
<evidence type="ECO:0000259" key="2">
    <source>
        <dbReference type="PROSITE" id="PS50011"/>
    </source>
</evidence>
<accession>A0AB34KFU3</accession>
<dbReference type="InterPro" id="IPR051681">
    <property type="entry name" value="Ser/Thr_Kinases-Pseudokinases"/>
</dbReference>
<evidence type="ECO:0000313" key="4">
    <source>
        <dbReference type="Proteomes" id="UP000803884"/>
    </source>
</evidence>
<gene>
    <name evidence="3" type="ORF">WHR41_08676</name>
</gene>
<dbReference type="AlphaFoldDB" id="A0AB34KFU3"/>
<dbReference type="PANTHER" id="PTHR44329">
    <property type="entry name" value="SERINE/THREONINE-PROTEIN KINASE TNNI3K-RELATED"/>
    <property type="match status" value="1"/>
</dbReference>
<dbReference type="PROSITE" id="PS00108">
    <property type="entry name" value="PROTEIN_KINASE_ST"/>
    <property type="match status" value="1"/>
</dbReference>
<dbReference type="Pfam" id="PF00069">
    <property type="entry name" value="Pkinase"/>
    <property type="match status" value="1"/>
</dbReference>
<evidence type="ECO:0000256" key="1">
    <source>
        <dbReference type="SAM" id="MobiDB-lite"/>
    </source>
</evidence>
<evidence type="ECO:0000313" key="3">
    <source>
        <dbReference type="EMBL" id="KAL1582816.1"/>
    </source>
</evidence>
<dbReference type="RefSeq" id="XP_069225923.1">
    <property type="nucleotide sequence ID" value="XM_069377280.1"/>
</dbReference>
<comment type="caution">
    <text evidence="3">The sequence shown here is derived from an EMBL/GenBank/DDBJ whole genome shotgun (WGS) entry which is preliminary data.</text>
</comment>
<dbReference type="PROSITE" id="PS50011">
    <property type="entry name" value="PROTEIN_KINASE_DOM"/>
    <property type="match status" value="1"/>
</dbReference>
<dbReference type="InterPro" id="IPR011009">
    <property type="entry name" value="Kinase-like_dom_sf"/>
</dbReference>
<reference evidence="3 4" key="1">
    <citation type="journal article" date="2020" name="Microbiol. Resour. Announc.">
        <title>Draft Genome Sequence of a Cladosporium Species Isolated from the Mesophotic Ascidian Didemnum maculosum.</title>
        <authorList>
            <person name="Gioti A."/>
            <person name="Siaperas R."/>
            <person name="Nikolaivits E."/>
            <person name="Le Goff G."/>
            <person name="Ouazzani J."/>
            <person name="Kotoulas G."/>
            <person name="Topakas E."/>
        </authorList>
    </citation>
    <scope>NUCLEOTIDE SEQUENCE [LARGE SCALE GENOMIC DNA]</scope>
    <source>
        <strain evidence="3 4">TM138-S3</strain>
    </source>
</reference>
<protein>
    <recommendedName>
        <fullName evidence="2">Protein kinase domain-containing protein</fullName>
    </recommendedName>
</protein>